<gene>
    <name evidence="4" type="ORF">AYR66_14250</name>
</gene>
<dbReference type="SMART" id="SM00471">
    <property type="entry name" value="HDc"/>
    <property type="match status" value="1"/>
</dbReference>
<dbReference type="InterPro" id="IPR003607">
    <property type="entry name" value="HD/PDEase_dom"/>
</dbReference>
<dbReference type="GO" id="GO:0008081">
    <property type="term" value="F:phosphoric diester hydrolase activity"/>
    <property type="evidence" value="ECO:0007669"/>
    <property type="project" value="UniProtKB-ARBA"/>
</dbReference>
<dbReference type="PANTHER" id="PTHR43155">
    <property type="entry name" value="CYCLIC DI-GMP PHOSPHODIESTERASE PA4108-RELATED"/>
    <property type="match status" value="1"/>
</dbReference>
<protein>
    <submittedName>
        <fullName evidence="4">Metal-dependent phosphohydrolase</fullName>
    </submittedName>
</protein>
<dbReference type="Gene3D" id="1.10.3210.10">
    <property type="entry name" value="Hypothetical protein af1432"/>
    <property type="match status" value="2"/>
</dbReference>
<dbReference type="CDD" id="cd00060">
    <property type="entry name" value="FHA"/>
    <property type="match status" value="1"/>
</dbReference>
<feature type="domain" description="HD-GYP" evidence="3">
    <location>
        <begin position="334"/>
        <end position="655"/>
    </location>
</feature>
<dbReference type="AlphaFoldDB" id="A0A254TCU3"/>
<organism evidence="4 5">
    <name type="scientific">Noviherbaspirillum denitrificans</name>
    <dbReference type="NCBI Taxonomy" id="1968433"/>
    <lineage>
        <taxon>Bacteria</taxon>
        <taxon>Pseudomonadati</taxon>
        <taxon>Pseudomonadota</taxon>
        <taxon>Betaproteobacteria</taxon>
        <taxon>Burkholderiales</taxon>
        <taxon>Oxalobacteraceae</taxon>
        <taxon>Noviherbaspirillum</taxon>
    </lineage>
</organism>
<comment type="caution">
    <text evidence="4">The sequence shown here is derived from an EMBL/GenBank/DDBJ whole genome shotgun (WGS) entry which is preliminary data.</text>
</comment>
<evidence type="ECO:0000259" key="3">
    <source>
        <dbReference type="PROSITE" id="PS51832"/>
    </source>
</evidence>
<dbReference type="PROSITE" id="PS51832">
    <property type="entry name" value="HD_GYP"/>
    <property type="match status" value="1"/>
</dbReference>
<dbReference type="EMBL" id="LSTO01000001">
    <property type="protein sequence ID" value="OWW20476.1"/>
    <property type="molecule type" value="Genomic_DNA"/>
</dbReference>
<evidence type="ECO:0000313" key="4">
    <source>
        <dbReference type="EMBL" id="OWW20476.1"/>
    </source>
</evidence>
<sequence>MRATPAIGGVMDNHAAPAVSAGAVTAYIEVTGDGSVRPTVFPIHDEVVIGRDPQDSLASDKFLCIPEHTVSRRHARIRRRGDTYFIEDLHSFNGTFVDGNKLRPGAWHALKDGDELTVSNAQMVFHSLVVPQRDSTPTIITRVVDASELTRIMEPGGGAAHGDVQQTMQKLHAMAQVGIALGAVTDQETLIEKIMNFIFELFPMAERAFILLRKNEGGQPIPVAARRRDGRVEDPDKARMSRTIIEDVLNRKQSILSVDTLSDRHFGAQESILAQAIRSVMCVPLVLEGECLGLIQVDTSSDPYAFKEQDLEMLTGVCAEAAVALKNFQLYSDIERLLDGFVRASVQAIEERDPATAGHSFRVAGYAEALAEAVDRADMPELRRVSFTHDQLREIRYAALLHDFGKVGVREHVLRKEKKLHHYEMRMLDERFKYARACLEKRAYRGLVERHAAEEMTLSAFRAEKRRLEDELHDEFERLERFHAAIREANEPAISHGGVLPDLSEVLDYAFEEVAGCASPLLHECEFSALSLTRGCLTPEERKEIESHVADSYSFLILIPWTRDLAGVPAIAHGHHEKLDGSGYPMGLRGHQISIQTRILTICDIYDALTAGDRPYKKAVPVEQALDLIGSECNAGHLDPRLFKVFVDARVWADN</sequence>
<name>A0A254TCU3_9BURK</name>
<dbReference type="PANTHER" id="PTHR43155:SF2">
    <property type="entry name" value="CYCLIC DI-GMP PHOSPHODIESTERASE PA4108"/>
    <property type="match status" value="1"/>
</dbReference>
<dbReference type="SMART" id="SM00240">
    <property type="entry name" value="FHA"/>
    <property type="match status" value="1"/>
</dbReference>
<reference evidence="4 5" key="1">
    <citation type="submission" date="2016-02" db="EMBL/GenBank/DDBJ databases">
        <authorList>
            <person name="Wen L."/>
            <person name="He K."/>
            <person name="Yang H."/>
        </authorList>
    </citation>
    <scope>NUCLEOTIDE SEQUENCE [LARGE SCALE GENOMIC DNA]</scope>
    <source>
        <strain evidence="4 5">TSA40</strain>
    </source>
</reference>
<dbReference type="Gene3D" id="2.60.200.20">
    <property type="match status" value="1"/>
</dbReference>
<dbReference type="SUPFAM" id="SSF109604">
    <property type="entry name" value="HD-domain/PDEase-like"/>
    <property type="match status" value="2"/>
</dbReference>
<feature type="coiled-coil region" evidence="1">
    <location>
        <begin position="451"/>
        <end position="478"/>
    </location>
</feature>
<dbReference type="Pfam" id="PF00498">
    <property type="entry name" value="FHA"/>
    <property type="match status" value="1"/>
</dbReference>
<dbReference type="OrthoDB" id="9774747at2"/>
<proteinExistence type="predicted"/>
<dbReference type="InterPro" id="IPR029016">
    <property type="entry name" value="GAF-like_dom_sf"/>
</dbReference>
<accession>A0A254TCU3</accession>
<dbReference type="Proteomes" id="UP000197535">
    <property type="component" value="Unassembled WGS sequence"/>
</dbReference>
<evidence type="ECO:0000259" key="2">
    <source>
        <dbReference type="PROSITE" id="PS50006"/>
    </source>
</evidence>
<keyword evidence="5" id="KW-1185">Reference proteome</keyword>
<dbReference type="PROSITE" id="PS50006">
    <property type="entry name" value="FHA_DOMAIN"/>
    <property type="match status" value="1"/>
</dbReference>
<keyword evidence="1" id="KW-0175">Coiled coil</keyword>
<dbReference type="SMART" id="SM00065">
    <property type="entry name" value="GAF"/>
    <property type="match status" value="1"/>
</dbReference>
<dbReference type="InterPro" id="IPR006674">
    <property type="entry name" value="HD_domain"/>
</dbReference>
<dbReference type="SUPFAM" id="SSF55781">
    <property type="entry name" value="GAF domain-like"/>
    <property type="match status" value="1"/>
</dbReference>
<dbReference type="SUPFAM" id="SSF49879">
    <property type="entry name" value="SMAD/FHA domain"/>
    <property type="match status" value="1"/>
</dbReference>
<dbReference type="InterPro" id="IPR037522">
    <property type="entry name" value="HD_GYP_dom"/>
</dbReference>
<dbReference type="Pfam" id="PF13487">
    <property type="entry name" value="HD_5"/>
    <property type="match status" value="1"/>
</dbReference>
<dbReference type="CDD" id="cd00077">
    <property type="entry name" value="HDc"/>
    <property type="match status" value="1"/>
</dbReference>
<dbReference type="InterPro" id="IPR000253">
    <property type="entry name" value="FHA_dom"/>
</dbReference>
<dbReference type="Pfam" id="PF01966">
    <property type="entry name" value="HD"/>
    <property type="match status" value="1"/>
</dbReference>
<feature type="domain" description="FHA" evidence="2">
    <location>
        <begin position="47"/>
        <end position="102"/>
    </location>
</feature>
<dbReference type="InterPro" id="IPR003018">
    <property type="entry name" value="GAF"/>
</dbReference>
<evidence type="ECO:0000256" key="1">
    <source>
        <dbReference type="SAM" id="Coils"/>
    </source>
</evidence>
<dbReference type="InterPro" id="IPR008984">
    <property type="entry name" value="SMAD_FHA_dom_sf"/>
</dbReference>
<keyword evidence="4" id="KW-0378">Hydrolase</keyword>
<dbReference type="Pfam" id="PF01590">
    <property type="entry name" value="GAF"/>
    <property type="match status" value="1"/>
</dbReference>
<evidence type="ECO:0000313" key="5">
    <source>
        <dbReference type="Proteomes" id="UP000197535"/>
    </source>
</evidence>
<dbReference type="Gene3D" id="3.30.450.40">
    <property type="match status" value="1"/>
</dbReference>